<accession>A0AAP0HVM7</accession>
<organism evidence="1 2">
    <name type="scientific">Stephania yunnanensis</name>
    <dbReference type="NCBI Taxonomy" id="152371"/>
    <lineage>
        <taxon>Eukaryota</taxon>
        <taxon>Viridiplantae</taxon>
        <taxon>Streptophyta</taxon>
        <taxon>Embryophyta</taxon>
        <taxon>Tracheophyta</taxon>
        <taxon>Spermatophyta</taxon>
        <taxon>Magnoliopsida</taxon>
        <taxon>Ranunculales</taxon>
        <taxon>Menispermaceae</taxon>
        <taxon>Menispermoideae</taxon>
        <taxon>Cissampelideae</taxon>
        <taxon>Stephania</taxon>
    </lineage>
</organism>
<reference evidence="1 2" key="1">
    <citation type="submission" date="2024-01" db="EMBL/GenBank/DDBJ databases">
        <title>Genome assemblies of Stephania.</title>
        <authorList>
            <person name="Yang L."/>
        </authorList>
    </citation>
    <scope>NUCLEOTIDE SEQUENCE [LARGE SCALE GENOMIC DNA]</scope>
    <source>
        <strain evidence="1">YNDBR</strain>
        <tissue evidence="1">Leaf</tissue>
    </source>
</reference>
<evidence type="ECO:0000313" key="2">
    <source>
        <dbReference type="Proteomes" id="UP001420932"/>
    </source>
</evidence>
<name>A0AAP0HVM7_9MAGN</name>
<evidence type="ECO:0000313" key="1">
    <source>
        <dbReference type="EMBL" id="KAK9098789.1"/>
    </source>
</evidence>
<dbReference type="Proteomes" id="UP001420932">
    <property type="component" value="Unassembled WGS sequence"/>
</dbReference>
<comment type="caution">
    <text evidence="1">The sequence shown here is derived from an EMBL/GenBank/DDBJ whole genome shotgun (WGS) entry which is preliminary data.</text>
</comment>
<gene>
    <name evidence="1" type="ORF">Syun_025834</name>
</gene>
<keyword evidence="2" id="KW-1185">Reference proteome</keyword>
<protein>
    <submittedName>
        <fullName evidence="1">Uncharacterized protein</fullName>
    </submittedName>
</protein>
<sequence>MEEELAAPAISSPVAARLWGGQRGGSSYSGVAKITISTRCWLLGVLAQHKEKEDRTRWIV</sequence>
<dbReference type="EMBL" id="JBBNAF010000011">
    <property type="protein sequence ID" value="KAK9098789.1"/>
    <property type="molecule type" value="Genomic_DNA"/>
</dbReference>
<proteinExistence type="predicted"/>
<dbReference type="AlphaFoldDB" id="A0AAP0HVM7"/>